<keyword evidence="1" id="KW-0732">Signal</keyword>
<dbReference type="RefSeq" id="WP_377181770.1">
    <property type="nucleotide sequence ID" value="NZ_JBHUPD010000001.1"/>
</dbReference>
<reference evidence="3" key="1">
    <citation type="journal article" date="2019" name="Int. J. Syst. Evol. Microbiol.">
        <title>The Global Catalogue of Microorganisms (GCM) 10K type strain sequencing project: providing services to taxonomists for standard genome sequencing and annotation.</title>
        <authorList>
            <consortium name="The Broad Institute Genomics Platform"/>
            <consortium name="The Broad Institute Genome Sequencing Center for Infectious Disease"/>
            <person name="Wu L."/>
            <person name="Ma J."/>
        </authorList>
    </citation>
    <scope>NUCLEOTIDE SEQUENCE [LARGE SCALE GENOMIC DNA]</scope>
    <source>
        <strain evidence="3">KCTC 22437</strain>
    </source>
</reference>
<evidence type="ECO:0000256" key="1">
    <source>
        <dbReference type="SAM" id="SignalP"/>
    </source>
</evidence>
<dbReference type="EMBL" id="JBHUPD010000001">
    <property type="protein sequence ID" value="MFD2871261.1"/>
    <property type="molecule type" value="Genomic_DNA"/>
</dbReference>
<accession>A0ABW5Y908</accession>
<organism evidence="2 3">
    <name type="scientific">Mucilaginibacter ximonensis</name>
    <dbReference type="NCBI Taxonomy" id="538021"/>
    <lineage>
        <taxon>Bacteria</taxon>
        <taxon>Pseudomonadati</taxon>
        <taxon>Bacteroidota</taxon>
        <taxon>Sphingobacteriia</taxon>
        <taxon>Sphingobacteriales</taxon>
        <taxon>Sphingobacteriaceae</taxon>
        <taxon>Mucilaginibacter</taxon>
    </lineage>
</organism>
<feature type="signal peptide" evidence="1">
    <location>
        <begin position="1"/>
        <end position="22"/>
    </location>
</feature>
<comment type="caution">
    <text evidence="2">The sequence shown here is derived from an EMBL/GenBank/DDBJ whole genome shotgun (WGS) entry which is preliminary data.</text>
</comment>
<proteinExistence type="predicted"/>
<keyword evidence="3" id="KW-1185">Reference proteome</keyword>
<name>A0ABW5Y908_9SPHI</name>
<gene>
    <name evidence="2" type="ORF">ACFS5N_02200</name>
</gene>
<dbReference type="Proteomes" id="UP001597557">
    <property type="component" value="Unassembled WGS sequence"/>
</dbReference>
<protein>
    <submittedName>
        <fullName evidence="2">Uncharacterized protein</fullName>
    </submittedName>
</protein>
<feature type="chain" id="PRO_5046401585" evidence="1">
    <location>
        <begin position="23"/>
        <end position="154"/>
    </location>
</feature>
<evidence type="ECO:0000313" key="2">
    <source>
        <dbReference type="EMBL" id="MFD2871261.1"/>
    </source>
</evidence>
<sequence>MKKINLLVLATAALFSAHVANAQDNDTSKNKIEVKKKVKTGVHGRQVTKIKVEGKGTPEAIGSVAATATTGKTNVVVAQPAAPAQVVVVNPQPKPAATTVTTSVTKPAPTVHTTTTTTTHTATNARVVAKKPVHSHIYHKPAVTTTTTTTVKKE</sequence>
<evidence type="ECO:0000313" key="3">
    <source>
        <dbReference type="Proteomes" id="UP001597557"/>
    </source>
</evidence>